<proteinExistence type="predicted"/>
<evidence type="ECO:0000313" key="1">
    <source>
        <dbReference type="EMBL" id="RVW25541.1"/>
    </source>
</evidence>
<evidence type="ECO:0000313" key="2">
    <source>
        <dbReference type="Proteomes" id="UP000288805"/>
    </source>
</evidence>
<name>A0A438CQQ2_VITVI</name>
<accession>A0A438CQQ2</accession>
<organism evidence="1 2">
    <name type="scientific">Vitis vinifera</name>
    <name type="common">Grape</name>
    <dbReference type="NCBI Taxonomy" id="29760"/>
    <lineage>
        <taxon>Eukaryota</taxon>
        <taxon>Viridiplantae</taxon>
        <taxon>Streptophyta</taxon>
        <taxon>Embryophyta</taxon>
        <taxon>Tracheophyta</taxon>
        <taxon>Spermatophyta</taxon>
        <taxon>Magnoliopsida</taxon>
        <taxon>eudicotyledons</taxon>
        <taxon>Gunneridae</taxon>
        <taxon>Pentapetalae</taxon>
        <taxon>rosids</taxon>
        <taxon>Vitales</taxon>
        <taxon>Vitaceae</taxon>
        <taxon>Viteae</taxon>
        <taxon>Vitis</taxon>
    </lineage>
</organism>
<protein>
    <submittedName>
        <fullName evidence="1">Uncharacterized protein</fullName>
    </submittedName>
</protein>
<sequence>MFFHLDLSLLEVLFVYTIKKGKKDIFNMFAHISSFQLVIGLPDLNKGGTKGYVLVRGLWAGLIEHRERDFRPNFSLKIPGRDKRSRLVAWVEKTSFIHLNKLLKIITNERNHQTSLSARNLLAVIQEPQSYVLPIIPRRLPKVVVPGEYYVLKDLPFYEEVREANVKKKKKSSVKVVKASVLAPASSSVSTLSTSTSTDSSASTLEGNLDFLNFERSDSGILHSEPEPIALGAINEPNLEEGMTTDLRPDFKERHRKCLHEAITVDTPPAKRTCLEGVQEEPMRDASLAPVPLPDAARFSHVPPAKKEIGLAQDGGAAPFEERLDKKDTPVSASLPSWEEMIEMLRRVSCFIDAEPPSTKMLDFFSLTKWISVNLGGDPPTFFLAHLPFGMSKFVISRIQQL</sequence>
<dbReference type="Proteomes" id="UP000288805">
    <property type="component" value="Unassembled WGS sequence"/>
</dbReference>
<gene>
    <name evidence="1" type="ORF">CK203_116726</name>
</gene>
<comment type="caution">
    <text evidence="1">The sequence shown here is derived from an EMBL/GenBank/DDBJ whole genome shotgun (WGS) entry which is preliminary data.</text>
</comment>
<dbReference type="AlphaFoldDB" id="A0A438CQQ2"/>
<reference evidence="1 2" key="1">
    <citation type="journal article" date="2018" name="PLoS Genet.">
        <title>Population sequencing reveals clonal diversity and ancestral inbreeding in the grapevine cultivar Chardonnay.</title>
        <authorList>
            <person name="Roach M.J."/>
            <person name="Johnson D.L."/>
            <person name="Bohlmann J."/>
            <person name="van Vuuren H.J."/>
            <person name="Jones S.J."/>
            <person name="Pretorius I.S."/>
            <person name="Schmidt S.A."/>
            <person name="Borneman A.R."/>
        </authorList>
    </citation>
    <scope>NUCLEOTIDE SEQUENCE [LARGE SCALE GENOMIC DNA]</scope>
    <source>
        <strain evidence="2">cv. Chardonnay</strain>
        <tissue evidence="1">Leaf</tissue>
    </source>
</reference>
<dbReference type="EMBL" id="QGNW01002083">
    <property type="protein sequence ID" value="RVW25541.1"/>
    <property type="molecule type" value="Genomic_DNA"/>
</dbReference>